<keyword evidence="11" id="KW-1185">Reference proteome</keyword>
<feature type="domain" description="Aspartate/ornithine carbamoyltransferase Asp/Orn-binding" evidence="8">
    <location>
        <begin position="172"/>
        <end position="321"/>
    </location>
</feature>
<feature type="binding site" evidence="7">
    <location>
        <position position="76"/>
    </location>
    <ligand>
        <name>carbamoyl phosphate</name>
        <dbReference type="ChEBI" id="CHEBI:58228"/>
    </ligand>
</feature>
<name>A0A370GC77_9COXI</name>
<comment type="similarity">
    <text evidence="2 7">Belongs to the aspartate/ornithine carbamoyltransferase superfamily. ATCase family.</text>
</comment>
<feature type="binding site" evidence="7">
    <location>
        <position position="125"/>
    </location>
    <ligand>
        <name>carbamoyl phosphate</name>
        <dbReference type="ChEBI" id="CHEBI:58228"/>
    </ligand>
</feature>
<evidence type="ECO:0000256" key="7">
    <source>
        <dbReference type="HAMAP-Rule" id="MF_00001"/>
    </source>
</evidence>
<dbReference type="Gene3D" id="3.40.50.1370">
    <property type="entry name" value="Aspartate/ornithine carbamoyltransferase"/>
    <property type="match status" value="2"/>
</dbReference>
<keyword evidence="4 7" id="KW-0665">Pyrimidine biosynthesis</keyword>
<sequence length="330" mass="36817">MARVHTEACSLSTINQNDSIMKSLLYGHDVLSMKELSLAQIQQVLELAATFKSEDVPALLKNKIIAHCFFEPSTRTRLSFETATLRLGGQVIGFSSDESLSIKKGETLQDTIQVLSHYADLIIVRHPKEGAARLAAETSAKPVINAGDGANQHPTQALLDLFTIQECQNKIDGLAIALVGDLKYGRTIHSFAQACTLFDIRLFLVSPDSLTLPDFICDELKRNGVRFSFHQSLEEVVPKVDILYMTRIQQERFNDADYQLIKKRCILTPDLLATAKPNLKILHPLPRVNEIDAEVDKTPHAYYFQQAANGVYVREALLALMLNENVQVLT</sequence>
<dbReference type="GO" id="GO:0005829">
    <property type="term" value="C:cytosol"/>
    <property type="evidence" value="ECO:0007669"/>
    <property type="project" value="TreeGrafter"/>
</dbReference>
<dbReference type="InterPro" id="IPR036901">
    <property type="entry name" value="Asp/Orn_carbamoylTrfase_sf"/>
</dbReference>
<dbReference type="NCBIfam" id="NF002032">
    <property type="entry name" value="PRK00856.1"/>
    <property type="match status" value="1"/>
</dbReference>
<evidence type="ECO:0000256" key="5">
    <source>
        <dbReference type="ARBA" id="ARBA00043884"/>
    </source>
</evidence>
<evidence type="ECO:0000313" key="11">
    <source>
        <dbReference type="Proteomes" id="UP000254720"/>
    </source>
</evidence>
<dbReference type="GO" id="GO:0044205">
    <property type="term" value="P:'de novo' UMP biosynthetic process"/>
    <property type="evidence" value="ECO:0007669"/>
    <property type="project" value="UniProtKB-UniRule"/>
</dbReference>
<evidence type="ECO:0000256" key="4">
    <source>
        <dbReference type="ARBA" id="ARBA00022975"/>
    </source>
</evidence>
<dbReference type="GO" id="GO:0016597">
    <property type="term" value="F:amino acid binding"/>
    <property type="evidence" value="ECO:0007669"/>
    <property type="project" value="InterPro"/>
</dbReference>
<feature type="binding site" evidence="7">
    <location>
        <position position="156"/>
    </location>
    <ligand>
        <name>carbamoyl phosphate</name>
        <dbReference type="ChEBI" id="CHEBI:58228"/>
    </ligand>
</feature>
<dbReference type="InterPro" id="IPR006130">
    <property type="entry name" value="Asp/Orn_carbamoylTrfase"/>
</dbReference>
<comment type="pathway">
    <text evidence="1 7">Pyrimidine metabolism; UMP biosynthesis via de novo pathway; (S)-dihydroorotate from bicarbonate: step 2/3.</text>
</comment>
<dbReference type="InterPro" id="IPR006131">
    <property type="entry name" value="Asp_carbamoyltransf_Asp/Orn-bd"/>
</dbReference>
<dbReference type="FunFam" id="3.40.50.1370:FF:000001">
    <property type="entry name" value="Aspartate carbamoyltransferase"/>
    <property type="match status" value="1"/>
</dbReference>
<evidence type="ECO:0000256" key="1">
    <source>
        <dbReference type="ARBA" id="ARBA00004852"/>
    </source>
</evidence>
<feature type="binding site" evidence="7">
    <location>
        <position position="75"/>
    </location>
    <ligand>
        <name>carbamoyl phosphate</name>
        <dbReference type="ChEBI" id="CHEBI:58228"/>
    </ligand>
</feature>
<accession>A0A370GC77</accession>
<feature type="binding site" evidence="7">
    <location>
        <position position="286"/>
    </location>
    <ligand>
        <name>carbamoyl phosphate</name>
        <dbReference type="ChEBI" id="CHEBI:58228"/>
    </ligand>
</feature>
<comment type="function">
    <text evidence="5 7">Catalyzes the condensation of carbamoyl phosphate and aspartate to form carbamoyl aspartate and inorganic phosphate, the committed step in the de novo pyrimidine nucleotide biosynthesis pathway.</text>
</comment>
<dbReference type="UniPathway" id="UPA00070">
    <property type="reaction ID" value="UER00116"/>
</dbReference>
<evidence type="ECO:0000256" key="3">
    <source>
        <dbReference type="ARBA" id="ARBA00022679"/>
    </source>
</evidence>
<dbReference type="Pfam" id="PF00185">
    <property type="entry name" value="OTCace"/>
    <property type="match status" value="1"/>
</dbReference>
<feature type="binding site" evidence="7">
    <location>
        <position position="153"/>
    </location>
    <ligand>
        <name>carbamoyl phosphate</name>
        <dbReference type="ChEBI" id="CHEBI:58228"/>
    </ligand>
</feature>
<feature type="binding site" evidence="7">
    <location>
        <position position="186"/>
    </location>
    <ligand>
        <name>L-aspartate</name>
        <dbReference type="ChEBI" id="CHEBI:29991"/>
    </ligand>
</feature>
<feature type="binding site" evidence="7">
    <location>
        <position position="104"/>
    </location>
    <ligand>
        <name>L-aspartate</name>
        <dbReference type="ChEBI" id="CHEBI:29991"/>
    </ligand>
</feature>
<proteinExistence type="inferred from homology"/>
<organism evidence="10 11">
    <name type="scientific">Aquicella lusitana</name>
    <dbReference type="NCBI Taxonomy" id="254246"/>
    <lineage>
        <taxon>Bacteria</taxon>
        <taxon>Pseudomonadati</taxon>
        <taxon>Pseudomonadota</taxon>
        <taxon>Gammaproteobacteria</taxon>
        <taxon>Legionellales</taxon>
        <taxon>Coxiellaceae</taxon>
        <taxon>Aquicella</taxon>
    </lineage>
</organism>
<dbReference type="EC" id="2.1.3.2" evidence="7"/>
<dbReference type="GO" id="GO:0004070">
    <property type="term" value="F:aspartate carbamoyltransferase activity"/>
    <property type="evidence" value="ECO:0007669"/>
    <property type="project" value="UniProtKB-UniRule"/>
</dbReference>
<comment type="caution">
    <text evidence="10">The sequence shown here is derived from an EMBL/GenBank/DDBJ whole genome shotgun (WGS) entry which is preliminary data.</text>
</comment>
<dbReference type="AlphaFoldDB" id="A0A370GC77"/>
<dbReference type="PANTHER" id="PTHR45753:SF6">
    <property type="entry name" value="ASPARTATE CARBAMOYLTRANSFERASE"/>
    <property type="match status" value="1"/>
</dbReference>
<dbReference type="EMBL" id="QQAX01000020">
    <property type="protein sequence ID" value="RDI41307.1"/>
    <property type="molecule type" value="Genomic_DNA"/>
</dbReference>
<feature type="binding site" evidence="7">
    <location>
        <position position="247"/>
    </location>
    <ligand>
        <name>L-aspartate</name>
        <dbReference type="ChEBI" id="CHEBI:29991"/>
    </ligand>
</feature>
<feature type="binding site" evidence="7">
    <location>
        <position position="285"/>
    </location>
    <ligand>
        <name>carbamoyl phosphate</name>
        <dbReference type="ChEBI" id="CHEBI:58228"/>
    </ligand>
</feature>
<evidence type="ECO:0000259" key="9">
    <source>
        <dbReference type="Pfam" id="PF02729"/>
    </source>
</evidence>
<dbReference type="InterPro" id="IPR006132">
    <property type="entry name" value="Asp/Orn_carbamoyltranf_P-bd"/>
</dbReference>
<dbReference type="NCBIfam" id="TIGR00670">
    <property type="entry name" value="asp_carb_tr"/>
    <property type="match status" value="1"/>
</dbReference>
<comment type="subunit">
    <text evidence="7">Heterododecamer (2C3:3R2) of six catalytic PyrB chains organized as two trimers (C3), and six regulatory PyrI chains organized as three dimers (R2).</text>
</comment>
<comment type="catalytic activity">
    <reaction evidence="6 7">
        <text>carbamoyl phosphate + L-aspartate = N-carbamoyl-L-aspartate + phosphate + H(+)</text>
        <dbReference type="Rhea" id="RHEA:20013"/>
        <dbReference type="ChEBI" id="CHEBI:15378"/>
        <dbReference type="ChEBI" id="CHEBI:29991"/>
        <dbReference type="ChEBI" id="CHEBI:32814"/>
        <dbReference type="ChEBI" id="CHEBI:43474"/>
        <dbReference type="ChEBI" id="CHEBI:58228"/>
        <dbReference type="EC" id="2.1.3.2"/>
    </reaction>
</comment>
<dbReference type="FunFam" id="3.40.50.1370:FF:000002">
    <property type="entry name" value="Aspartate carbamoyltransferase 2"/>
    <property type="match status" value="1"/>
</dbReference>
<dbReference type="PROSITE" id="PS00097">
    <property type="entry name" value="CARBAMOYLTRANSFERASE"/>
    <property type="match status" value="1"/>
</dbReference>
<keyword evidence="3 7" id="KW-0808">Transferase</keyword>
<dbReference type="InterPro" id="IPR002082">
    <property type="entry name" value="Asp_carbamoyltransf"/>
</dbReference>
<evidence type="ECO:0000259" key="8">
    <source>
        <dbReference type="Pfam" id="PF00185"/>
    </source>
</evidence>
<dbReference type="Pfam" id="PF02729">
    <property type="entry name" value="OTCace_N"/>
    <property type="match status" value="1"/>
</dbReference>
<feature type="domain" description="Aspartate/ornithine carbamoyltransferase carbamoyl-P binding" evidence="9">
    <location>
        <begin position="29"/>
        <end position="166"/>
    </location>
</feature>
<dbReference type="PANTHER" id="PTHR45753">
    <property type="entry name" value="ORNITHINE CARBAMOYLTRANSFERASE, MITOCHONDRIAL"/>
    <property type="match status" value="1"/>
</dbReference>
<protein>
    <recommendedName>
        <fullName evidence="7">Aspartate carbamoyltransferase</fullName>
        <ecNumber evidence="7">2.1.3.2</ecNumber>
    </recommendedName>
    <alternativeName>
        <fullName evidence="7">Aspartate transcarbamylase</fullName>
        <shortName evidence="7">ATCase</shortName>
    </alternativeName>
</protein>
<dbReference type="PRINTS" id="PR00101">
    <property type="entry name" value="ATCASE"/>
</dbReference>
<dbReference type="SUPFAM" id="SSF53671">
    <property type="entry name" value="Aspartate/ornithine carbamoyltransferase"/>
    <property type="match status" value="1"/>
</dbReference>
<reference evidence="10 11" key="1">
    <citation type="submission" date="2018-07" db="EMBL/GenBank/DDBJ databases">
        <title>Genomic Encyclopedia of Type Strains, Phase IV (KMG-IV): sequencing the most valuable type-strain genomes for metagenomic binning, comparative biology and taxonomic classification.</title>
        <authorList>
            <person name="Goeker M."/>
        </authorList>
    </citation>
    <scope>NUCLEOTIDE SEQUENCE [LARGE SCALE GENOMIC DNA]</scope>
    <source>
        <strain evidence="10 11">DSM 16500</strain>
    </source>
</reference>
<dbReference type="PRINTS" id="PR00100">
    <property type="entry name" value="AOTCASE"/>
</dbReference>
<gene>
    <name evidence="7" type="primary">pyrB</name>
    <name evidence="10" type="ORF">C8D86_1207</name>
</gene>
<dbReference type="GO" id="GO:0006207">
    <property type="term" value="P:'de novo' pyrimidine nucleobase biosynthetic process"/>
    <property type="evidence" value="ECO:0007669"/>
    <property type="project" value="InterPro"/>
</dbReference>
<dbReference type="HAMAP" id="MF_00001">
    <property type="entry name" value="Asp_carb_tr"/>
    <property type="match status" value="1"/>
</dbReference>
<evidence type="ECO:0000256" key="2">
    <source>
        <dbReference type="ARBA" id="ARBA00008896"/>
    </source>
</evidence>
<dbReference type="Proteomes" id="UP000254720">
    <property type="component" value="Unassembled WGS sequence"/>
</dbReference>
<dbReference type="GO" id="GO:0006520">
    <property type="term" value="P:amino acid metabolic process"/>
    <property type="evidence" value="ECO:0007669"/>
    <property type="project" value="InterPro"/>
</dbReference>
<evidence type="ECO:0000256" key="6">
    <source>
        <dbReference type="ARBA" id="ARBA00048859"/>
    </source>
</evidence>
<evidence type="ECO:0000313" key="10">
    <source>
        <dbReference type="EMBL" id="RDI41307.1"/>
    </source>
</evidence>